<evidence type="ECO:0000313" key="2">
    <source>
        <dbReference type="EMBL" id="RJF75617.1"/>
    </source>
</evidence>
<dbReference type="SUPFAM" id="SSF52540">
    <property type="entry name" value="P-loop containing nucleoside triphosphate hydrolases"/>
    <property type="match status" value="1"/>
</dbReference>
<dbReference type="Pfam" id="PF12705">
    <property type="entry name" value="PDDEXK_1"/>
    <property type="match status" value="1"/>
</dbReference>
<sequence>MRTLLLHLHQDPLQDSLHAWATSNPEGQALTPSLQAGRDLRKALSGLGKTVTLTQLARIALRGQGWRLLPAGDRQTLMQDLLAGLPLEYLVAQRERPGTVEVLLGLIGELIRADLEPSQVMGVAASPRERDVARVFEAWIQAMKDRHTFDAVSAEYFAARHALVTPHAYLAHGFAHFDAAQAHWLDSLLGEGSLVTLPYREGGLGLQRTALSVADLEQRGFKVEHLSPSRSRLVGPQVVRDYVQGSTVTPLPLTCAQLPDIEAEVRACLRQVRTWLAAGVPAERIAVLTGNEDAYLGTLADVALEYHLPLISGQQIPLRSTPLGSLLMAWIDAHEQGWRYSRTRRVLTHPLVHWPADLSLSARRLQRTAPAGLAVWGTDLEWLALPEVTTWPDAIRVIERLLVEGGVRQRAGAHPALNAALAVLVEELSGWAGRSGEVDSVEILAELRELLKTRTVLALLSRSGVRVANPLAALGRSFACMWVLGLSDGLFPRRTGDHPLVDQFTRQTWAAAGVNLPDLTVLAAAQEDLFLGALAACEQELVVSRPRRDLGGREVPAGTYWRRLGGDMVPLPSLDWGSEAEKLTQDALAGRSLSHAIQLKVETEQGRGEGVPSPHSGQLPQGIAVGERTWSPSQLHSVGSCRFRWFAERFLKLEEQVDPDEVEDRRASGTLLHAGLEGALTGWQAGDRTETLITRAKAAYEAKERELLASGDLRPSPLWQVTKQEQLETLERAVQSADFLPAAHTPLHLEDWREFTVEAGQYRYQLRGILDRVDETPEGLMVTDYKSNRYVSHVNRSGKNDLEIQLPLYMLGLNATNGRYFSIEQAQNLKDAAGPHAESPRKKYKWSAHRDDVLGFLEEVGEALGRGDLAPSPDVDGKACQYCSFAAVCRHTVSLDAAEGGMA</sequence>
<evidence type="ECO:0000313" key="3">
    <source>
        <dbReference type="Proteomes" id="UP000286287"/>
    </source>
</evidence>
<proteinExistence type="predicted"/>
<dbReference type="AlphaFoldDB" id="A0A418VHR7"/>
<name>A0A418VHR7_9DEIO</name>
<dbReference type="Gene3D" id="3.90.320.10">
    <property type="match status" value="1"/>
</dbReference>
<dbReference type="EMBL" id="QYUJ01000004">
    <property type="protein sequence ID" value="RJF75617.1"/>
    <property type="molecule type" value="Genomic_DNA"/>
</dbReference>
<accession>A0A418VHR7</accession>
<comment type="caution">
    <text evidence="2">The sequence shown here is derived from an EMBL/GenBank/DDBJ whole genome shotgun (WGS) entry which is preliminary data.</text>
</comment>
<protein>
    <submittedName>
        <fullName evidence="2">PD-(D/E)XK nuclease family protein</fullName>
    </submittedName>
</protein>
<dbReference type="Gene3D" id="3.40.50.300">
    <property type="entry name" value="P-loop containing nucleotide triphosphate hydrolases"/>
    <property type="match status" value="1"/>
</dbReference>
<evidence type="ECO:0000259" key="1">
    <source>
        <dbReference type="Pfam" id="PF12705"/>
    </source>
</evidence>
<organism evidence="2 3">
    <name type="scientific">Deinococcus cavernae</name>
    <dbReference type="NCBI Taxonomy" id="2320857"/>
    <lineage>
        <taxon>Bacteria</taxon>
        <taxon>Thermotogati</taxon>
        <taxon>Deinococcota</taxon>
        <taxon>Deinococci</taxon>
        <taxon>Deinococcales</taxon>
        <taxon>Deinococcaceae</taxon>
        <taxon>Deinococcus</taxon>
    </lineage>
</organism>
<dbReference type="SUPFAM" id="SSF52980">
    <property type="entry name" value="Restriction endonuclease-like"/>
    <property type="match status" value="1"/>
</dbReference>
<reference evidence="2 3" key="1">
    <citation type="submission" date="2018-09" db="EMBL/GenBank/DDBJ databases">
        <authorList>
            <person name="Zhu H."/>
        </authorList>
    </citation>
    <scope>NUCLEOTIDE SEQUENCE [LARGE SCALE GENOMIC DNA]</scope>
    <source>
        <strain evidence="2 3">K2S05-167</strain>
    </source>
</reference>
<dbReference type="InterPro" id="IPR011604">
    <property type="entry name" value="PDDEXK-like_dom_sf"/>
</dbReference>
<keyword evidence="3" id="KW-1185">Reference proteome</keyword>
<gene>
    <name evidence="2" type="ORF">D3875_00780</name>
</gene>
<dbReference type="InterPro" id="IPR038726">
    <property type="entry name" value="PDDEXK_AddAB-type"/>
</dbReference>
<dbReference type="InterPro" id="IPR011335">
    <property type="entry name" value="Restrct_endonuc-II-like"/>
</dbReference>
<feature type="domain" description="PD-(D/E)XK endonuclease-like" evidence="1">
    <location>
        <begin position="629"/>
        <end position="890"/>
    </location>
</feature>
<dbReference type="InterPro" id="IPR027417">
    <property type="entry name" value="P-loop_NTPase"/>
</dbReference>
<dbReference type="Proteomes" id="UP000286287">
    <property type="component" value="Unassembled WGS sequence"/>
</dbReference>